<name>A0A0B2QSA4_GLYSO</name>
<sequence>MADEAVVVLDDIYPLLKLNMAARNAEKQIPPEPHWVFCYTMLHKDDSSIETDVKVPILIAFHRHIYHHDWHFSWVCSQLSKGIFTSAGSWLI</sequence>
<dbReference type="GO" id="GO:0045338">
    <property type="term" value="P:farnesyl diphosphate metabolic process"/>
    <property type="evidence" value="ECO:0007669"/>
    <property type="project" value="InterPro"/>
</dbReference>
<keyword evidence="1" id="KW-0808">Transferase</keyword>
<evidence type="ECO:0000313" key="1">
    <source>
        <dbReference type="EMBL" id="KHN22718.1"/>
    </source>
</evidence>
<dbReference type="Proteomes" id="UP000053555">
    <property type="component" value="Unassembled WGS sequence"/>
</dbReference>
<gene>
    <name evidence="1" type="ORF">glysoja_031303</name>
</gene>
<organism evidence="1">
    <name type="scientific">Glycine soja</name>
    <name type="common">Wild soybean</name>
    <dbReference type="NCBI Taxonomy" id="3848"/>
    <lineage>
        <taxon>Eukaryota</taxon>
        <taxon>Viridiplantae</taxon>
        <taxon>Streptophyta</taxon>
        <taxon>Embryophyta</taxon>
        <taxon>Tracheophyta</taxon>
        <taxon>Spermatophyta</taxon>
        <taxon>Magnoliopsida</taxon>
        <taxon>eudicotyledons</taxon>
        <taxon>Gunneridae</taxon>
        <taxon>Pentapetalae</taxon>
        <taxon>rosids</taxon>
        <taxon>fabids</taxon>
        <taxon>Fabales</taxon>
        <taxon>Fabaceae</taxon>
        <taxon>Papilionoideae</taxon>
        <taxon>50 kb inversion clade</taxon>
        <taxon>NPAAA clade</taxon>
        <taxon>indigoferoid/millettioid clade</taxon>
        <taxon>Phaseoleae</taxon>
        <taxon>Glycine</taxon>
        <taxon>Glycine subgen. Soja</taxon>
    </lineage>
</organism>
<dbReference type="AlphaFoldDB" id="A0A0B2QSA4"/>
<dbReference type="EC" id="2.5.1.21" evidence="1"/>
<dbReference type="PANTHER" id="PTHR11626">
    <property type="entry name" value="FARNESYL-DIPHOSPHATE FARNESYLTRANSFERASE"/>
    <property type="match status" value="1"/>
</dbReference>
<accession>A0A0B2QSA4</accession>
<dbReference type="InterPro" id="IPR044844">
    <property type="entry name" value="Trans_IPPS_euk-type"/>
</dbReference>
<dbReference type="EMBL" id="KN656954">
    <property type="protein sequence ID" value="KHN22718.1"/>
    <property type="molecule type" value="Genomic_DNA"/>
</dbReference>
<dbReference type="GO" id="GO:0051996">
    <property type="term" value="F:squalene synthase [NAD(P)H] activity"/>
    <property type="evidence" value="ECO:0007669"/>
    <property type="project" value="UniProtKB-EC"/>
</dbReference>
<dbReference type="GO" id="GO:0005789">
    <property type="term" value="C:endoplasmic reticulum membrane"/>
    <property type="evidence" value="ECO:0007669"/>
    <property type="project" value="TreeGrafter"/>
</dbReference>
<dbReference type="PANTHER" id="PTHR11626:SF2">
    <property type="entry name" value="SQUALENE SYNTHASE"/>
    <property type="match status" value="1"/>
</dbReference>
<reference evidence="1" key="1">
    <citation type="submission" date="2014-07" db="EMBL/GenBank/DDBJ databases">
        <title>Identification of a novel salt tolerance gene in wild soybean by whole-genome sequencing.</title>
        <authorList>
            <person name="Lam H.-M."/>
            <person name="Qi X."/>
            <person name="Li M.-W."/>
            <person name="Liu X."/>
            <person name="Xie M."/>
            <person name="Ni M."/>
            <person name="Xu X."/>
        </authorList>
    </citation>
    <scope>NUCLEOTIDE SEQUENCE [LARGE SCALE GENOMIC DNA]</scope>
    <source>
        <tissue evidence="1">Root</tissue>
    </source>
</reference>
<protein>
    <submittedName>
        <fullName evidence="1">Squalene synthase</fullName>
        <ecNumber evidence="1">2.5.1.21</ecNumber>
    </submittedName>
</protein>
<proteinExistence type="predicted"/>